<feature type="transmembrane region" description="Helical" evidence="1">
    <location>
        <begin position="138"/>
        <end position="156"/>
    </location>
</feature>
<feature type="transmembrane region" description="Helical" evidence="1">
    <location>
        <begin position="445"/>
        <end position="467"/>
    </location>
</feature>
<dbReference type="GeneID" id="65088958"/>
<dbReference type="InterPro" id="IPR053018">
    <property type="entry name" value="Elsinochrome_Biosynth-Asso"/>
</dbReference>
<feature type="transmembrane region" description="Helical" evidence="1">
    <location>
        <begin position="327"/>
        <end position="358"/>
    </location>
</feature>
<evidence type="ECO:0000313" key="3">
    <source>
        <dbReference type="Proteomes" id="UP000184255"/>
    </source>
</evidence>
<dbReference type="VEuPathDB" id="FungiDB:FMAN_09699"/>
<comment type="caution">
    <text evidence="2">The sequence shown here is derived from an EMBL/GenBank/DDBJ whole genome shotgun (WGS) entry which is preliminary data.</text>
</comment>
<dbReference type="EMBL" id="FCQH01000021">
    <property type="protein sequence ID" value="CVL07952.1"/>
    <property type="molecule type" value="Genomic_DNA"/>
</dbReference>
<feature type="transmembrane region" description="Helical" evidence="1">
    <location>
        <begin position="22"/>
        <end position="50"/>
    </location>
</feature>
<feature type="transmembrane region" description="Helical" evidence="1">
    <location>
        <begin position="217"/>
        <end position="238"/>
    </location>
</feature>
<organism evidence="2 3">
    <name type="scientific">Fusarium mangiferae</name>
    <name type="common">Mango malformation disease fungus</name>
    <dbReference type="NCBI Taxonomy" id="192010"/>
    <lineage>
        <taxon>Eukaryota</taxon>
        <taxon>Fungi</taxon>
        <taxon>Dikarya</taxon>
        <taxon>Ascomycota</taxon>
        <taxon>Pezizomycotina</taxon>
        <taxon>Sordariomycetes</taxon>
        <taxon>Hypocreomycetidae</taxon>
        <taxon>Hypocreales</taxon>
        <taxon>Nectriaceae</taxon>
        <taxon>Fusarium</taxon>
        <taxon>Fusarium fujikuroi species complex</taxon>
    </lineage>
</organism>
<sequence>MSNSCHYDCSSHPSGIEPYGDVAGIGVTVAFISTAWIVVFLLIIYYLAVFNPELDPFRKKNANTPTQYPNHIDFSVLRLVRLLPNRRFNLHHASRLEPALNKCVITLSDIQIFTGISVLVSGCIALHCGISAYHWQLIVYLAWLANVTHLATLSFLRNHFANRPMKLGWRVGLMFAVLGMLCFAVGLTAYFEWENGPQTPADHAVCYLGNPLDTKTITFESMVKMIFLLAYGFSIRVAKMFRGFETSLRQISAIMRATSTKRQRGGSQSISELDPRGRERWPRLISTVMKIVSPPCLHRGSRRIPEWDPRAGEGWRERMAILIYDPFVIAGFSLINIHLDLFTSFLAEVYWVIFALIWGTKRLFYTRNLGPSEENEWSFGQTLPLVLLLAPVAAIFENFPWRSKPSGREVISQSGINDGSPDHLELEDNRVTDMNNIDREYVDSISYLGAFCLAAFSYIQAGIFFVVDDLRGISQPFRSFAFSFFVFNPILQLCWILCSLWFSRMHWIIPLKRSANAVALLSLAIISMTEFWGSPDDDPEIDIAGRALTNLLVTYTAMIIIFAANHWIGESFWKIPKLVLAFLPLVLLPLAVIDVARDEAWKFAWPCLLAFSLSIFWFVVECCMNEIRLAGAMLIRSLMSCAVLVSILLMFYISSLRVGNLLPSVWEFSSWIIIMWSGLVSLALLLSVFEDGDNGELARMWLLTLFCRGRIS</sequence>
<accession>A0A1L7UFI2</accession>
<feature type="transmembrane region" description="Helical" evidence="1">
    <location>
        <begin position="668"/>
        <end position="689"/>
    </location>
</feature>
<feature type="transmembrane region" description="Helical" evidence="1">
    <location>
        <begin position="552"/>
        <end position="569"/>
    </location>
</feature>
<evidence type="ECO:0000256" key="1">
    <source>
        <dbReference type="SAM" id="Phobius"/>
    </source>
</evidence>
<keyword evidence="1" id="KW-0812">Transmembrane</keyword>
<feature type="transmembrane region" description="Helical" evidence="1">
    <location>
        <begin position="514"/>
        <end position="532"/>
    </location>
</feature>
<dbReference type="AlphaFoldDB" id="A0A1L7UFI2"/>
<evidence type="ECO:0000313" key="2">
    <source>
        <dbReference type="EMBL" id="CVL07952.1"/>
    </source>
</evidence>
<feature type="transmembrane region" description="Helical" evidence="1">
    <location>
        <begin position="603"/>
        <end position="620"/>
    </location>
</feature>
<dbReference type="PANTHER" id="PTHR37577">
    <property type="entry name" value="INTEGRAL MEMBRANE PROTEIN"/>
    <property type="match status" value="1"/>
</dbReference>
<dbReference type="RefSeq" id="XP_041690795.1">
    <property type="nucleotide sequence ID" value="XM_041825412.1"/>
</dbReference>
<reference evidence="3" key="1">
    <citation type="journal article" date="2016" name="Genome Biol. Evol.">
        <title>Comparative 'omics' of the Fusarium fujikuroi species complex highlights differences in genetic potential and metabolite synthesis.</title>
        <authorList>
            <person name="Niehaus E.-M."/>
            <person name="Muensterkoetter M."/>
            <person name="Proctor R.H."/>
            <person name="Brown D.W."/>
            <person name="Sharon A."/>
            <person name="Idan Y."/>
            <person name="Oren-Young L."/>
            <person name="Sieber C.M."/>
            <person name="Novak O."/>
            <person name="Pencik A."/>
            <person name="Tarkowska D."/>
            <person name="Hromadova K."/>
            <person name="Freeman S."/>
            <person name="Maymon M."/>
            <person name="Elazar M."/>
            <person name="Youssef S.A."/>
            <person name="El-Shabrawy E.S.M."/>
            <person name="Shalaby A.B.A."/>
            <person name="Houterman P."/>
            <person name="Brock N.L."/>
            <person name="Burkhardt I."/>
            <person name="Tsavkelova E.A."/>
            <person name="Dickschat J.S."/>
            <person name="Galuszka P."/>
            <person name="Gueldener U."/>
            <person name="Tudzynski B."/>
        </authorList>
    </citation>
    <scope>NUCLEOTIDE SEQUENCE [LARGE SCALE GENOMIC DNA]</scope>
    <source>
        <strain evidence="3">MRC7560</strain>
    </source>
</reference>
<name>A0A1L7UFI2_FUSMA</name>
<dbReference type="Proteomes" id="UP000184255">
    <property type="component" value="Unassembled WGS sequence"/>
</dbReference>
<feature type="transmembrane region" description="Helical" evidence="1">
    <location>
        <begin position="168"/>
        <end position="191"/>
    </location>
</feature>
<keyword evidence="1" id="KW-0472">Membrane</keyword>
<gene>
    <name evidence="2" type="ORF">FMAN_09699</name>
</gene>
<keyword evidence="1" id="KW-1133">Transmembrane helix</keyword>
<feature type="transmembrane region" description="Helical" evidence="1">
    <location>
        <begin position="479"/>
        <end position="502"/>
    </location>
</feature>
<feature type="transmembrane region" description="Helical" evidence="1">
    <location>
        <begin position="632"/>
        <end position="653"/>
    </location>
</feature>
<proteinExistence type="predicted"/>
<feature type="transmembrane region" description="Helical" evidence="1">
    <location>
        <begin position="112"/>
        <end position="132"/>
    </location>
</feature>
<protein>
    <submittedName>
        <fullName evidence="2">Uncharacterized protein</fullName>
    </submittedName>
</protein>
<feature type="transmembrane region" description="Helical" evidence="1">
    <location>
        <begin position="578"/>
        <end position="597"/>
    </location>
</feature>
<keyword evidence="3" id="KW-1185">Reference proteome</keyword>
<dbReference type="PANTHER" id="PTHR37577:SF1">
    <property type="entry name" value="INTEGRAL MEMBRANE PROTEIN"/>
    <property type="match status" value="1"/>
</dbReference>